<dbReference type="InterPro" id="IPR042100">
    <property type="entry name" value="Bug_dom1"/>
</dbReference>
<dbReference type="Gene3D" id="3.40.190.10">
    <property type="entry name" value="Periplasmic binding protein-like II"/>
    <property type="match status" value="1"/>
</dbReference>
<dbReference type="SUPFAM" id="SSF53850">
    <property type="entry name" value="Periplasmic binding protein-like II"/>
    <property type="match status" value="1"/>
</dbReference>
<dbReference type="Gene3D" id="3.40.190.150">
    <property type="entry name" value="Bordetella uptake gene, domain 1"/>
    <property type="match status" value="1"/>
</dbReference>
<dbReference type="InterPro" id="IPR005064">
    <property type="entry name" value="BUG"/>
</dbReference>
<dbReference type="Pfam" id="PF03401">
    <property type="entry name" value="TctC"/>
    <property type="match status" value="1"/>
</dbReference>
<protein>
    <submittedName>
        <fullName evidence="2">Tripartite tricarboxylate transporter substrate-binding protein</fullName>
    </submittedName>
</protein>
<gene>
    <name evidence="2" type="ORF">AB0I59_34555</name>
</gene>
<evidence type="ECO:0000313" key="2">
    <source>
        <dbReference type="EMBL" id="MEV0973746.1"/>
    </source>
</evidence>
<accession>A0ABV3GQ25</accession>
<reference evidence="2 3" key="1">
    <citation type="submission" date="2024-06" db="EMBL/GenBank/DDBJ databases">
        <title>The Natural Products Discovery Center: Release of the First 8490 Sequenced Strains for Exploring Actinobacteria Biosynthetic Diversity.</title>
        <authorList>
            <person name="Kalkreuter E."/>
            <person name="Kautsar S.A."/>
            <person name="Yang D."/>
            <person name="Bader C.D."/>
            <person name="Teijaro C.N."/>
            <person name="Fluegel L."/>
            <person name="Davis C.M."/>
            <person name="Simpson J.R."/>
            <person name="Lauterbach L."/>
            <person name="Steele A.D."/>
            <person name="Gui C."/>
            <person name="Meng S."/>
            <person name="Li G."/>
            <person name="Viehrig K."/>
            <person name="Ye F."/>
            <person name="Su P."/>
            <person name="Kiefer A.F."/>
            <person name="Nichols A."/>
            <person name="Cepeda A.J."/>
            <person name="Yan W."/>
            <person name="Fan B."/>
            <person name="Jiang Y."/>
            <person name="Adhikari A."/>
            <person name="Zheng C.-J."/>
            <person name="Schuster L."/>
            <person name="Cowan T.M."/>
            <person name="Smanski M.J."/>
            <person name="Chevrette M.G."/>
            <person name="De Carvalho L.P.S."/>
            <person name="Shen B."/>
        </authorList>
    </citation>
    <scope>NUCLEOTIDE SEQUENCE [LARGE SCALE GENOMIC DNA]</scope>
    <source>
        <strain evidence="2 3">NPDC050100</strain>
    </source>
</reference>
<sequence length="308" mass="32459">MGLLPLSAGCGTDRPRGGPPISLVVPAQVGAQGGPFARELKTLIEHQRLAGKVEIRTRSADTGARALGFAARADSDDLMVTGSTLVAVAATNGSGGLIEGTSPLARFAGEWVVMVTGPHSGFRTFDDLAAALARDPARLRLAGRDTGGPDHVLYGLTAQGLGIDARSLNYAAFPDLSHVLAATLDGRAVAGLGGRRELAAHIRAGRVRPLAVSSRERLDGVDAPTLMESGVRMQYAHWTGLLGPGRLGDQERERLLDLCRSIADLPGWTDACRANGWVPMYLDGDDFRQWLGTEARRTKAVLGDLGLL</sequence>
<dbReference type="Proteomes" id="UP001551675">
    <property type="component" value="Unassembled WGS sequence"/>
</dbReference>
<comment type="similarity">
    <text evidence="1">Belongs to the UPF0065 (bug) family.</text>
</comment>
<proteinExistence type="inferred from homology"/>
<evidence type="ECO:0000256" key="1">
    <source>
        <dbReference type="ARBA" id="ARBA00006987"/>
    </source>
</evidence>
<dbReference type="RefSeq" id="WP_061257006.1">
    <property type="nucleotide sequence ID" value="NZ_JBFALK010000024.1"/>
</dbReference>
<keyword evidence="3" id="KW-1185">Reference proteome</keyword>
<dbReference type="PANTHER" id="PTHR42928:SF3">
    <property type="entry name" value="UPF0065 PROTEIN YFLP"/>
    <property type="match status" value="1"/>
</dbReference>
<organism evidence="2 3">
    <name type="scientific">Microtetraspora glauca</name>
    <dbReference type="NCBI Taxonomy" id="1996"/>
    <lineage>
        <taxon>Bacteria</taxon>
        <taxon>Bacillati</taxon>
        <taxon>Actinomycetota</taxon>
        <taxon>Actinomycetes</taxon>
        <taxon>Streptosporangiales</taxon>
        <taxon>Streptosporangiaceae</taxon>
        <taxon>Microtetraspora</taxon>
    </lineage>
</organism>
<comment type="caution">
    <text evidence="2">The sequence shown here is derived from an EMBL/GenBank/DDBJ whole genome shotgun (WGS) entry which is preliminary data.</text>
</comment>
<evidence type="ECO:0000313" key="3">
    <source>
        <dbReference type="Proteomes" id="UP001551675"/>
    </source>
</evidence>
<dbReference type="PANTHER" id="PTHR42928">
    <property type="entry name" value="TRICARBOXYLATE-BINDING PROTEIN"/>
    <property type="match status" value="1"/>
</dbReference>
<name>A0ABV3GQ25_MICGL</name>
<dbReference type="EMBL" id="JBFALK010000024">
    <property type="protein sequence ID" value="MEV0973746.1"/>
    <property type="molecule type" value="Genomic_DNA"/>
</dbReference>